<dbReference type="RefSeq" id="WP_176062716.1">
    <property type="nucleotide sequence ID" value="NZ_BJTG01000001.1"/>
</dbReference>
<evidence type="ECO:0000259" key="2">
    <source>
        <dbReference type="Pfam" id="PF10006"/>
    </source>
</evidence>
<evidence type="ECO:0000259" key="1">
    <source>
        <dbReference type="Pfam" id="PF08984"/>
    </source>
</evidence>
<dbReference type="Pfam" id="PF08984">
    <property type="entry name" value="DUF1858"/>
    <property type="match status" value="1"/>
</dbReference>
<dbReference type="InterPro" id="IPR038062">
    <property type="entry name" value="ScdA-like_N_sf"/>
</dbReference>
<dbReference type="AlphaFoldDB" id="A0A7I9VHH7"/>
<keyword evidence="4" id="KW-1185">Reference proteome</keyword>
<name>A0A7I9VHH7_9BACT</name>
<comment type="caution">
    <text evidence="3">The sequence shown here is derived from an EMBL/GenBank/DDBJ whole genome shotgun (WGS) entry which is preliminary data.</text>
</comment>
<dbReference type="Proteomes" id="UP000503640">
    <property type="component" value="Unassembled WGS sequence"/>
</dbReference>
<dbReference type="SUPFAM" id="SSF140683">
    <property type="entry name" value="SP0561-like"/>
    <property type="match status" value="1"/>
</dbReference>
<feature type="domain" description="DUF1858" evidence="1">
    <location>
        <begin position="10"/>
        <end position="70"/>
    </location>
</feature>
<dbReference type="Gene3D" id="1.10.3910.10">
    <property type="entry name" value="SP0561-like"/>
    <property type="match status" value="1"/>
</dbReference>
<dbReference type="InterPro" id="IPR015077">
    <property type="entry name" value="DUF1858"/>
</dbReference>
<accession>A0A7I9VHH7</accession>
<sequence>MAEGCAAADITPDSKLGALLERWPGLEVALLEISPHFQALRNPVLRRTVAKVATLRQVASVSGVPLATLIDRLRAAAGLPPLAVAAAGDAPAASPPAWLAGATPARTHDARAAIQAGEHPMQRVMADLAALAPGEAYELVTPFVPAPLLDLARAKGFESYSAAEGEGLVRTWFRRAGAPG</sequence>
<protein>
    <recommendedName>
        <fullName evidence="5">DUF1858 domain-containing protein</fullName>
    </recommendedName>
</protein>
<feature type="domain" description="DUF2249" evidence="2">
    <location>
        <begin position="109"/>
        <end position="175"/>
    </location>
</feature>
<reference evidence="4" key="1">
    <citation type="journal article" date="2020" name="Appl. Environ. Microbiol.">
        <title>Diazotrophic Anaeromyxobacter Isolates from Soils.</title>
        <authorList>
            <person name="Masuda Y."/>
            <person name="Yamanaka H."/>
            <person name="Xu Z.X."/>
            <person name="Shiratori Y."/>
            <person name="Aono T."/>
            <person name="Amachi S."/>
            <person name="Senoo K."/>
            <person name="Itoh H."/>
        </authorList>
    </citation>
    <scope>NUCLEOTIDE SEQUENCE [LARGE SCALE GENOMIC DNA]</scope>
    <source>
        <strain evidence="4">R267</strain>
    </source>
</reference>
<dbReference type="Pfam" id="PF10006">
    <property type="entry name" value="DUF2249"/>
    <property type="match status" value="1"/>
</dbReference>
<gene>
    <name evidence="3" type="ORF">AMYX_05870</name>
</gene>
<dbReference type="InterPro" id="IPR018720">
    <property type="entry name" value="DUF2249"/>
</dbReference>
<evidence type="ECO:0000313" key="4">
    <source>
        <dbReference type="Proteomes" id="UP000503640"/>
    </source>
</evidence>
<organism evidence="3 4">
    <name type="scientific">Anaeromyxobacter diazotrophicus</name>
    <dbReference type="NCBI Taxonomy" id="2590199"/>
    <lineage>
        <taxon>Bacteria</taxon>
        <taxon>Pseudomonadati</taxon>
        <taxon>Myxococcota</taxon>
        <taxon>Myxococcia</taxon>
        <taxon>Myxococcales</taxon>
        <taxon>Cystobacterineae</taxon>
        <taxon>Anaeromyxobacteraceae</taxon>
        <taxon>Anaeromyxobacter</taxon>
    </lineage>
</organism>
<proteinExistence type="predicted"/>
<evidence type="ECO:0008006" key="5">
    <source>
        <dbReference type="Google" id="ProtNLM"/>
    </source>
</evidence>
<dbReference type="EMBL" id="BJTG01000001">
    <property type="protein sequence ID" value="GEJ55846.1"/>
    <property type="molecule type" value="Genomic_DNA"/>
</dbReference>
<evidence type="ECO:0000313" key="3">
    <source>
        <dbReference type="EMBL" id="GEJ55846.1"/>
    </source>
</evidence>